<dbReference type="Proteomes" id="UP001158961">
    <property type="component" value="Chromosome"/>
</dbReference>
<evidence type="ECO:0000256" key="7">
    <source>
        <dbReference type="SAM" id="Phobius"/>
    </source>
</evidence>
<dbReference type="GO" id="GO:0016020">
    <property type="term" value="C:membrane"/>
    <property type="evidence" value="ECO:0007669"/>
    <property type="project" value="UniProtKB-SubCell"/>
</dbReference>
<dbReference type="PANTHER" id="PTHR32322">
    <property type="entry name" value="INNER MEMBRANE TRANSPORTER"/>
    <property type="match status" value="1"/>
</dbReference>
<dbReference type="Pfam" id="PF00892">
    <property type="entry name" value="EamA"/>
    <property type="match status" value="2"/>
</dbReference>
<proteinExistence type="inferred from homology"/>
<feature type="domain" description="EamA" evidence="8">
    <location>
        <begin position="34"/>
        <end position="167"/>
    </location>
</feature>
<dbReference type="InterPro" id="IPR000620">
    <property type="entry name" value="EamA_dom"/>
</dbReference>
<organism evidence="9 10">
    <name type="scientific">Enterobacter agglomerans</name>
    <name type="common">Erwinia herbicola</name>
    <name type="synonym">Pantoea agglomerans</name>
    <dbReference type="NCBI Taxonomy" id="549"/>
    <lineage>
        <taxon>Bacteria</taxon>
        <taxon>Pseudomonadati</taxon>
        <taxon>Pseudomonadota</taxon>
        <taxon>Gammaproteobacteria</taxon>
        <taxon>Enterobacterales</taxon>
        <taxon>Erwiniaceae</taxon>
        <taxon>Pantoea</taxon>
        <taxon>Pantoea agglomerans group</taxon>
    </lineage>
</organism>
<gene>
    <name evidence="9" type="ORF">DAPPPG734_05915</name>
</gene>
<dbReference type="SUPFAM" id="SSF103481">
    <property type="entry name" value="Multidrug resistance efflux transporter EmrE"/>
    <property type="match status" value="2"/>
</dbReference>
<feature type="transmembrane region" description="Helical" evidence="7">
    <location>
        <begin position="59"/>
        <end position="84"/>
    </location>
</feature>
<accession>A0AAN2FDJ2</accession>
<dbReference type="InterPro" id="IPR050638">
    <property type="entry name" value="AA-Vitamin_Transporters"/>
</dbReference>
<dbReference type="AlphaFoldDB" id="A0AAN2FDJ2"/>
<feature type="transmembrane region" description="Helical" evidence="7">
    <location>
        <begin position="212"/>
        <end position="233"/>
    </location>
</feature>
<reference evidence="9" key="1">
    <citation type="submission" date="2022-05" db="EMBL/GenBank/DDBJ databases">
        <authorList>
            <person name="Pothier F. J."/>
        </authorList>
    </citation>
    <scope>NUCLEOTIDE SEQUENCE</scope>
    <source>
        <strain evidence="9">DAPP-PG734</strain>
    </source>
</reference>
<evidence type="ECO:0000259" key="8">
    <source>
        <dbReference type="Pfam" id="PF00892"/>
    </source>
</evidence>
<sequence>MRKILQTLRNPLQDQRALRVQTRRFAVENLAMNLFLYLSVVLIWGTTWIAIYAQQSAGISAVTVAVFWRFLLASLVMLLLLKLIKRLHRLTLQDHLFCVLQGCCVFGFNFVCFYYASGYISSGLESVIFSMAVMYNAINSWIFFRQRPSARLIPAIVLGMAGIVALFWHDLRSTQASAGLMWGIGLSALGTLGFSFGNMISQRHQRLQRDVLTTNSYGMLYGALIMALVSLLQGVSLQPTWNTQWFGALIYLAIVGSVMGFGAYFTLVGRIGASRAAYTTVLFPLVALALSTRYEGYEWHASAIPGLVMILLGNIVMFARWPASRRRVII</sequence>
<feature type="transmembrane region" description="Helical" evidence="7">
    <location>
        <begin position="123"/>
        <end position="144"/>
    </location>
</feature>
<dbReference type="InterPro" id="IPR037185">
    <property type="entry name" value="EmrE-like"/>
</dbReference>
<comment type="subcellular location">
    <subcellularLocation>
        <location evidence="1">Cell membrane</location>
        <topology evidence="1">Multi-pass membrane protein</topology>
    </subcellularLocation>
</comment>
<evidence type="ECO:0000256" key="2">
    <source>
        <dbReference type="ARBA" id="ARBA00007362"/>
    </source>
</evidence>
<name>A0AAN2FDJ2_ENTAG</name>
<feature type="transmembrane region" description="Helical" evidence="7">
    <location>
        <begin position="34"/>
        <end position="53"/>
    </location>
</feature>
<evidence type="ECO:0000313" key="10">
    <source>
        <dbReference type="Proteomes" id="UP001158961"/>
    </source>
</evidence>
<feature type="transmembrane region" description="Helical" evidence="7">
    <location>
        <begin position="180"/>
        <end position="200"/>
    </location>
</feature>
<keyword evidence="3" id="KW-1003">Cell membrane</keyword>
<feature type="transmembrane region" description="Helical" evidence="7">
    <location>
        <begin position="300"/>
        <end position="319"/>
    </location>
</feature>
<evidence type="ECO:0000256" key="4">
    <source>
        <dbReference type="ARBA" id="ARBA00022692"/>
    </source>
</evidence>
<evidence type="ECO:0000256" key="1">
    <source>
        <dbReference type="ARBA" id="ARBA00004651"/>
    </source>
</evidence>
<keyword evidence="5 7" id="KW-1133">Transmembrane helix</keyword>
<evidence type="ECO:0000256" key="5">
    <source>
        <dbReference type="ARBA" id="ARBA00022989"/>
    </source>
</evidence>
<protein>
    <submittedName>
        <fullName evidence="9">Transporter yoaV</fullName>
    </submittedName>
</protein>
<keyword evidence="4 7" id="KW-0812">Transmembrane</keyword>
<evidence type="ECO:0000256" key="3">
    <source>
        <dbReference type="ARBA" id="ARBA00022475"/>
    </source>
</evidence>
<dbReference type="EMBL" id="OW970315">
    <property type="protein sequence ID" value="CAH6219937.1"/>
    <property type="molecule type" value="Genomic_DNA"/>
</dbReference>
<keyword evidence="6 7" id="KW-0472">Membrane</keyword>
<comment type="similarity">
    <text evidence="2">Belongs to the EamA transporter family.</text>
</comment>
<feature type="transmembrane region" description="Helical" evidence="7">
    <location>
        <begin position="276"/>
        <end position="294"/>
    </location>
</feature>
<feature type="domain" description="EamA" evidence="8">
    <location>
        <begin position="181"/>
        <end position="318"/>
    </location>
</feature>
<evidence type="ECO:0000313" key="9">
    <source>
        <dbReference type="EMBL" id="CAH6219937.1"/>
    </source>
</evidence>
<feature type="transmembrane region" description="Helical" evidence="7">
    <location>
        <begin position="151"/>
        <end position="168"/>
    </location>
</feature>
<feature type="transmembrane region" description="Helical" evidence="7">
    <location>
        <begin position="96"/>
        <end position="117"/>
    </location>
</feature>
<dbReference type="PANTHER" id="PTHR32322:SF2">
    <property type="entry name" value="EAMA DOMAIN-CONTAINING PROTEIN"/>
    <property type="match status" value="1"/>
</dbReference>
<evidence type="ECO:0000256" key="6">
    <source>
        <dbReference type="ARBA" id="ARBA00023136"/>
    </source>
</evidence>
<feature type="transmembrane region" description="Helical" evidence="7">
    <location>
        <begin position="245"/>
        <end position="269"/>
    </location>
</feature>